<dbReference type="EMBL" id="SPQT01000025">
    <property type="protein sequence ID" value="TFV43164.1"/>
    <property type="molecule type" value="Genomic_DNA"/>
</dbReference>
<keyword evidence="2" id="KW-1185">Reference proteome</keyword>
<dbReference type="InterPro" id="IPR010319">
    <property type="entry name" value="Transglutaminase-like_Cys_pept"/>
</dbReference>
<dbReference type="Gene3D" id="3.10.620.30">
    <property type="match status" value="1"/>
</dbReference>
<dbReference type="Proteomes" id="UP000297966">
    <property type="component" value="Unassembled WGS sequence"/>
</dbReference>
<dbReference type="OrthoDB" id="7206808at2"/>
<organism evidence="1 2">
    <name type="scientific">Bradyrhizobium niftali</name>
    <dbReference type="NCBI Taxonomy" id="2560055"/>
    <lineage>
        <taxon>Bacteria</taxon>
        <taxon>Pseudomonadati</taxon>
        <taxon>Pseudomonadota</taxon>
        <taxon>Alphaproteobacteria</taxon>
        <taxon>Hyphomicrobiales</taxon>
        <taxon>Nitrobacteraceae</taxon>
        <taxon>Bradyrhizobium</taxon>
    </lineage>
</organism>
<dbReference type="PANTHER" id="PTHR39327:SF1">
    <property type="entry name" value="BLR5470 PROTEIN"/>
    <property type="match status" value="1"/>
</dbReference>
<reference evidence="1 2" key="1">
    <citation type="submission" date="2019-03" db="EMBL/GenBank/DDBJ databases">
        <title>Bradyrhizobium diversity isolated from nodules of Chamaecrista fasciculata.</title>
        <authorList>
            <person name="Klepa M.S."/>
            <person name="Urquiaga M.O."/>
            <person name="Hungria M."/>
            <person name="Delamuta J.R."/>
        </authorList>
    </citation>
    <scope>NUCLEOTIDE SEQUENCE [LARGE SCALE GENOMIC DNA]</scope>
    <source>
        <strain evidence="1 2">CNPSo 3448</strain>
    </source>
</reference>
<dbReference type="PANTHER" id="PTHR39327">
    <property type="match status" value="1"/>
</dbReference>
<dbReference type="RefSeq" id="WP_135177783.1">
    <property type="nucleotide sequence ID" value="NZ_SPQT01000025.1"/>
</dbReference>
<gene>
    <name evidence="1" type="ORF">E4K65_33580</name>
</gene>
<protein>
    <submittedName>
        <fullName evidence="1">Uncharacterized protein</fullName>
    </submittedName>
</protein>
<sequence>MRKITTLALGVIAAGLTWFEPVHARLLGMPMGLQSAIQRIKLETPTLPPMAYTQFCLRYRDECRTRPMFRGGPVRLTEDRWGDLKEVNQMVNREIAPERNELGLAGEQWVINPARGDCNDYAVSKRHELLARGWPARALLLSEVVVNSGEHHLILVVRTTSGDLVLDNMTSQIKPWSRVPYRWVRMQMPNSKLWTTIASSRVWVASD</sequence>
<evidence type="ECO:0000313" key="1">
    <source>
        <dbReference type="EMBL" id="TFV43164.1"/>
    </source>
</evidence>
<proteinExistence type="predicted"/>
<accession>A0A4Y9LL49</accession>
<name>A0A4Y9LL49_9BRAD</name>
<comment type="caution">
    <text evidence="1">The sequence shown here is derived from an EMBL/GenBank/DDBJ whole genome shotgun (WGS) entry which is preliminary data.</text>
</comment>
<dbReference type="Pfam" id="PF06035">
    <property type="entry name" value="Peptidase_C93"/>
    <property type="match status" value="1"/>
</dbReference>
<dbReference type="AlphaFoldDB" id="A0A4Y9LL49"/>
<evidence type="ECO:0000313" key="2">
    <source>
        <dbReference type="Proteomes" id="UP000297966"/>
    </source>
</evidence>